<dbReference type="EMBL" id="CM026433">
    <property type="protein sequence ID" value="KAG0554405.1"/>
    <property type="molecule type" value="Genomic_DNA"/>
</dbReference>
<sequence length="159" mass="17636">MPKRSRRDKEGGVDDERETVESVDGRRRRPESARSGSGRKGRKRVREEEGPAALSESKRKSLPGDSPHRRQKLVSAIHTPLGATSTRSRARNVSETAAHTPKKRHKSNALVEQFDAATKEDSDQLNLEINSLSHNIRLVITSPAKKKRGLKKTRSGAAD</sequence>
<name>A0A8T0G6C6_CERPU</name>
<comment type="caution">
    <text evidence="2">The sequence shown here is derived from an EMBL/GenBank/DDBJ whole genome shotgun (WGS) entry which is preliminary data.</text>
</comment>
<reference evidence="2" key="1">
    <citation type="submission" date="2020-06" db="EMBL/GenBank/DDBJ databases">
        <title>WGS assembly of Ceratodon purpureus strain R40.</title>
        <authorList>
            <person name="Carey S.B."/>
            <person name="Jenkins J."/>
            <person name="Shu S."/>
            <person name="Lovell J.T."/>
            <person name="Sreedasyam A."/>
            <person name="Maumus F."/>
            <person name="Tiley G.P."/>
            <person name="Fernandez-Pozo N."/>
            <person name="Barry K."/>
            <person name="Chen C."/>
            <person name="Wang M."/>
            <person name="Lipzen A."/>
            <person name="Daum C."/>
            <person name="Saski C.A."/>
            <person name="Payton A.C."/>
            <person name="Mcbreen J.C."/>
            <person name="Conrad R.E."/>
            <person name="Kollar L.M."/>
            <person name="Olsson S."/>
            <person name="Huttunen S."/>
            <person name="Landis J.B."/>
            <person name="Wickett N.J."/>
            <person name="Johnson M.G."/>
            <person name="Rensing S.A."/>
            <person name="Grimwood J."/>
            <person name="Schmutz J."/>
            <person name="Mcdaniel S.F."/>
        </authorList>
    </citation>
    <scope>NUCLEOTIDE SEQUENCE</scope>
    <source>
        <strain evidence="2">R40</strain>
    </source>
</reference>
<proteinExistence type="predicted"/>
<feature type="non-terminal residue" evidence="2">
    <location>
        <position position="159"/>
    </location>
</feature>
<evidence type="ECO:0000313" key="3">
    <source>
        <dbReference type="Proteomes" id="UP000822688"/>
    </source>
</evidence>
<feature type="region of interest" description="Disordered" evidence="1">
    <location>
        <begin position="1"/>
        <end position="107"/>
    </location>
</feature>
<organism evidence="2 3">
    <name type="scientific">Ceratodon purpureus</name>
    <name type="common">Fire moss</name>
    <name type="synonym">Dicranum purpureum</name>
    <dbReference type="NCBI Taxonomy" id="3225"/>
    <lineage>
        <taxon>Eukaryota</taxon>
        <taxon>Viridiplantae</taxon>
        <taxon>Streptophyta</taxon>
        <taxon>Embryophyta</taxon>
        <taxon>Bryophyta</taxon>
        <taxon>Bryophytina</taxon>
        <taxon>Bryopsida</taxon>
        <taxon>Dicranidae</taxon>
        <taxon>Pseudoditrichales</taxon>
        <taxon>Ditrichaceae</taxon>
        <taxon>Ceratodon</taxon>
    </lineage>
</organism>
<keyword evidence="3" id="KW-1185">Reference proteome</keyword>
<dbReference type="Proteomes" id="UP000822688">
    <property type="component" value="Chromosome 12"/>
</dbReference>
<accession>A0A8T0G6C6</accession>
<protein>
    <submittedName>
        <fullName evidence="2">Uncharacterized protein</fullName>
    </submittedName>
</protein>
<dbReference type="AlphaFoldDB" id="A0A8T0G6C6"/>
<feature type="compositionally biased region" description="Polar residues" evidence="1">
    <location>
        <begin position="82"/>
        <end position="97"/>
    </location>
</feature>
<feature type="compositionally biased region" description="Basic and acidic residues" evidence="1">
    <location>
        <begin position="7"/>
        <end position="25"/>
    </location>
</feature>
<evidence type="ECO:0000313" key="2">
    <source>
        <dbReference type="EMBL" id="KAG0554405.1"/>
    </source>
</evidence>
<evidence type="ECO:0000256" key="1">
    <source>
        <dbReference type="SAM" id="MobiDB-lite"/>
    </source>
</evidence>
<gene>
    <name evidence="2" type="ORF">KC19_12G089100</name>
</gene>